<evidence type="ECO:0000256" key="1">
    <source>
        <dbReference type="ARBA" id="ARBA00003618"/>
    </source>
</evidence>
<evidence type="ECO:0000256" key="9">
    <source>
        <dbReference type="PIRNR" id="PIRNR003128"/>
    </source>
</evidence>
<dbReference type="FunFam" id="3.40.50.300:FF:000356">
    <property type="entry name" value="DNA repair protein RecN"/>
    <property type="match status" value="1"/>
</dbReference>
<dbReference type="Pfam" id="PF02463">
    <property type="entry name" value="SMC_N"/>
    <property type="match status" value="1"/>
</dbReference>
<dbReference type="InterPro" id="IPR003395">
    <property type="entry name" value="RecF/RecN/SMC_N"/>
</dbReference>
<evidence type="ECO:0000256" key="6">
    <source>
        <dbReference type="ARBA" id="ARBA00022840"/>
    </source>
</evidence>
<evidence type="ECO:0000313" key="12">
    <source>
        <dbReference type="EMBL" id="AFZ48089.1"/>
    </source>
</evidence>
<evidence type="ECO:0000256" key="4">
    <source>
        <dbReference type="ARBA" id="ARBA00022741"/>
    </source>
</evidence>
<dbReference type="PIRSF" id="PIRSF003128">
    <property type="entry name" value="RecN"/>
    <property type="match status" value="1"/>
</dbReference>
<dbReference type="CDD" id="cd03241">
    <property type="entry name" value="ABC_RecN"/>
    <property type="match status" value="2"/>
</dbReference>
<keyword evidence="6" id="KW-0067">ATP-binding</keyword>
<dbReference type="eggNOG" id="COG0497">
    <property type="taxonomic scope" value="Bacteria"/>
</dbReference>
<dbReference type="BioCyc" id="CSTA292563:G1353-2144-MONOMER"/>
<feature type="domain" description="RecF/RecN/SMC N-terminal" evidence="11">
    <location>
        <begin position="22"/>
        <end position="534"/>
    </location>
</feature>
<evidence type="ECO:0000256" key="8">
    <source>
        <dbReference type="ARBA" id="ARBA00033408"/>
    </source>
</evidence>
<keyword evidence="7 9" id="KW-0234">DNA repair</keyword>
<keyword evidence="13" id="KW-1185">Reference proteome</keyword>
<dbReference type="PANTHER" id="PTHR11059:SF0">
    <property type="entry name" value="DNA REPAIR PROTEIN RECN"/>
    <property type="match status" value="1"/>
</dbReference>
<evidence type="ECO:0000256" key="5">
    <source>
        <dbReference type="ARBA" id="ARBA00022763"/>
    </source>
</evidence>
<dbReference type="AlphaFoldDB" id="K9YMI6"/>
<evidence type="ECO:0000256" key="2">
    <source>
        <dbReference type="ARBA" id="ARBA00009441"/>
    </source>
</evidence>
<dbReference type="PATRIC" id="fig|292563.3.peg.2233"/>
<dbReference type="PANTHER" id="PTHR11059">
    <property type="entry name" value="DNA REPAIR PROTEIN RECN"/>
    <property type="match status" value="1"/>
</dbReference>
<keyword evidence="4" id="KW-0547">Nucleotide-binding</keyword>
<dbReference type="SUPFAM" id="SSF52540">
    <property type="entry name" value="P-loop containing nucleoside triphosphate hydrolases"/>
    <property type="match status" value="1"/>
</dbReference>
<evidence type="ECO:0000259" key="11">
    <source>
        <dbReference type="Pfam" id="PF02463"/>
    </source>
</evidence>
<evidence type="ECO:0000256" key="3">
    <source>
        <dbReference type="ARBA" id="ARBA00021315"/>
    </source>
</evidence>
<accession>K9YMI6</accession>
<dbReference type="GO" id="GO:0006281">
    <property type="term" value="P:DNA repair"/>
    <property type="evidence" value="ECO:0007669"/>
    <property type="project" value="UniProtKB-KW"/>
</dbReference>
<proteinExistence type="inferred from homology"/>
<name>K9YMI6_CYASC</name>
<keyword evidence="10" id="KW-0175">Coiled coil</keyword>
<dbReference type="EMBL" id="CP003940">
    <property type="protein sequence ID" value="AFZ48089.1"/>
    <property type="molecule type" value="Genomic_DNA"/>
</dbReference>
<dbReference type="GO" id="GO:0009432">
    <property type="term" value="P:SOS response"/>
    <property type="evidence" value="ECO:0007669"/>
    <property type="project" value="TreeGrafter"/>
</dbReference>
<dbReference type="STRING" id="292563.Cyast_2139"/>
<dbReference type="GO" id="GO:0005524">
    <property type="term" value="F:ATP binding"/>
    <property type="evidence" value="ECO:0007669"/>
    <property type="project" value="UniProtKB-KW"/>
</dbReference>
<dbReference type="Proteomes" id="UP000010483">
    <property type="component" value="Chromosome"/>
</dbReference>
<reference evidence="13" key="1">
    <citation type="journal article" date="2013" name="Proc. Natl. Acad. Sci. U.S.A.">
        <title>Improving the coverage of the cyanobacterial phylum using diversity-driven genome sequencing.</title>
        <authorList>
            <person name="Shih P.M."/>
            <person name="Wu D."/>
            <person name="Latifi A."/>
            <person name="Axen S.D."/>
            <person name="Fewer D.P."/>
            <person name="Talla E."/>
            <person name="Calteau A."/>
            <person name="Cai F."/>
            <person name="Tandeau de Marsac N."/>
            <person name="Rippka R."/>
            <person name="Herdman M."/>
            <person name="Sivonen K."/>
            <person name="Coursin T."/>
            <person name="Laurent T."/>
            <person name="Goodwin L."/>
            <person name="Nolan M."/>
            <person name="Davenport K.W."/>
            <person name="Han C.S."/>
            <person name="Rubin E.M."/>
            <person name="Eisen J.A."/>
            <person name="Woyke T."/>
            <person name="Gugger M."/>
            <person name="Kerfeld C.A."/>
        </authorList>
    </citation>
    <scope>NUCLEOTIDE SEQUENCE [LARGE SCALE GENOMIC DNA]</scope>
    <source>
        <strain evidence="13">ATCC 29140 / PCC 7202</strain>
    </source>
</reference>
<keyword evidence="5 9" id="KW-0227">DNA damage</keyword>
<dbReference type="Gene3D" id="3.40.50.300">
    <property type="entry name" value="P-loop containing nucleotide triphosphate hydrolases"/>
    <property type="match status" value="2"/>
</dbReference>
<gene>
    <name evidence="12" type="ordered locus">Cyast_2139</name>
</gene>
<comment type="function">
    <text evidence="1 9">May be involved in recombinational repair of damaged DNA.</text>
</comment>
<dbReference type="NCBIfam" id="TIGR00634">
    <property type="entry name" value="recN"/>
    <property type="match status" value="1"/>
</dbReference>
<evidence type="ECO:0000256" key="10">
    <source>
        <dbReference type="SAM" id="Coils"/>
    </source>
</evidence>
<dbReference type="GO" id="GO:0006310">
    <property type="term" value="P:DNA recombination"/>
    <property type="evidence" value="ECO:0007669"/>
    <property type="project" value="InterPro"/>
</dbReference>
<evidence type="ECO:0000313" key="13">
    <source>
        <dbReference type="Proteomes" id="UP000010483"/>
    </source>
</evidence>
<evidence type="ECO:0000256" key="7">
    <source>
        <dbReference type="ARBA" id="ARBA00023204"/>
    </source>
</evidence>
<dbReference type="KEGG" id="csn:Cyast_2139"/>
<dbReference type="InterPro" id="IPR004604">
    <property type="entry name" value="DNA_recomb/repair_RecN"/>
</dbReference>
<dbReference type="HOGENOM" id="CLU_018297_3_1_3"/>
<dbReference type="InterPro" id="IPR027417">
    <property type="entry name" value="P-loop_NTPase"/>
</dbReference>
<sequence length="601" mass="67255">MIDDEKPLSIFHVENAQSNLMLISIRIDNFALVDHLDLELGRGLNVLTGETGAGKSIILDAIDVVLGGKANNRMIRHGEAKAVVEATFYSNPNLEVWLEEQDLDSFHDGTVVCSRDLTFKKGTFRSRSRVNGVIVNKQVIMALRDRLLEITVQGETGELFATATQRDLLDAYGGKNLLQQRALVNEAFTTMENAHQALIARRQSEQQRLQRLDLLKHQIKELNSIHLRDADELEQLEIESDRLTHVVELQQLSYQAYNLLYQSETEESATADILGKAEGVLMEMVNYDKELTSILEMVQAALNQIVEAGHQIHSYGSGLEGDPDRLEEVEERIRTLKRICRKYGPSLAEVIKYHQGLKEELVNLEKNERSIEELETEYEQIKTKTLDLCQKLTNLRITAASKLEKQLTSELKPLGMEKVLFQCRLTPTKPTTTGCDQVEYYFSPNPGEDLQPLAMTASGGEMSRFLLALKSCFSDTQTDAKTLIFDEIDAGVSGKVAQAIAHKLHKLSNQHQVLCVTHQPLVAAMADNHFRVSKHLIKSASEEKSGKEIRTIVKITPLQDQNSRRDELAELTGGHSATEALAFADSLLAKASKEKKSILSS</sequence>
<comment type="similarity">
    <text evidence="2 9">Belongs to the RecN family.</text>
</comment>
<organism evidence="12 13">
    <name type="scientific">Cyanobacterium stanieri (strain ATCC 29140 / PCC 7202)</name>
    <dbReference type="NCBI Taxonomy" id="292563"/>
    <lineage>
        <taxon>Bacteria</taxon>
        <taxon>Bacillati</taxon>
        <taxon>Cyanobacteriota</taxon>
        <taxon>Cyanophyceae</taxon>
        <taxon>Oscillatoriophycideae</taxon>
        <taxon>Chroococcales</taxon>
        <taxon>Geminocystaceae</taxon>
        <taxon>Cyanobacterium</taxon>
    </lineage>
</organism>
<protein>
    <recommendedName>
        <fullName evidence="3 9">DNA repair protein RecN</fullName>
    </recommendedName>
    <alternativeName>
        <fullName evidence="8 9">Recombination protein N</fullName>
    </alternativeName>
</protein>
<feature type="coiled-coil region" evidence="10">
    <location>
        <begin position="347"/>
        <end position="391"/>
    </location>
</feature>
<dbReference type="GO" id="GO:0043590">
    <property type="term" value="C:bacterial nucleoid"/>
    <property type="evidence" value="ECO:0007669"/>
    <property type="project" value="TreeGrafter"/>
</dbReference>